<dbReference type="InterPro" id="IPR007624">
    <property type="entry name" value="RNA_pol_sigma70_r3"/>
</dbReference>
<evidence type="ECO:0000256" key="2">
    <source>
        <dbReference type="ARBA" id="ARBA00023082"/>
    </source>
</evidence>
<dbReference type="HOGENOM" id="CLU_014793_3_5_12"/>
<dbReference type="NCBIfam" id="TIGR02937">
    <property type="entry name" value="sigma70-ECF"/>
    <property type="match status" value="1"/>
</dbReference>
<organism evidence="8 9">
    <name type="scientific">Treponema primitia (strain ATCC BAA-887 / DSM 12427 / ZAS-2)</name>
    <dbReference type="NCBI Taxonomy" id="545694"/>
    <lineage>
        <taxon>Bacteria</taxon>
        <taxon>Pseudomonadati</taxon>
        <taxon>Spirochaetota</taxon>
        <taxon>Spirochaetia</taxon>
        <taxon>Spirochaetales</taxon>
        <taxon>Treponemataceae</taxon>
        <taxon>Treponema</taxon>
    </lineage>
</organism>
<dbReference type="InterPro" id="IPR050239">
    <property type="entry name" value="Sigma-70_RNA_pol_init_factors"/>
</dbReference>
<keyword evidence="2 5" id="KW-0731">Sigma factor</keyword>
<keyword evidence="9" id="KW-1185">Reference proteome</keyword>
<dbReference type="InterPro" id="IPR036388">
    <property type="entry name" value="WH-like_DNA-bd_sf"/>
</dbReference>
<dbReference type="Gene3D" id="1.10.10.10">
    <property type="entry name" value="Winged helix-like DNA-binding domain superfamily/Winged helix DNA-binding domain"/>
    <property type="match status" value="2"/>
</dbReference>
<dbReference type="InterPro" id="IPR014284">
    <property type="entry name" value="RNA_pol_sigma-70_dom"/>
</dbReference>
<dbReference type="Pfam" id="PF04539">
    <property type="entry name" value="Sigma70_r3"/>
    <property type="match status" value="1"/>
</dbReference>
<keyword evidence="1 5" id="KW-0805">Transcription regulation</keyword>
<dbReference type="PANTHER" id="PTHR30603">
    <property type="entry name" value="RNA POLYMERASE SIGMA FACTOR RPO"/>
    <property type="match status" value="1"/>
</dbReference>
<evidence type="ECO:0000256" key="3">
    <source>
        <dbReference type="ARBA" id="ARBA00023125"/>
    </source>
</evidence>
<name>F5YLW8_TREPZ</name>
<keyword evidence="4 5" id="KW-0804">Transcription</keyword>
<dbReference type="eggNOG" id="COG0568">
    <property type="taxonomic scope" value="Bacteria"/>
</dbReference>
<evidence type="ECO:0000256" key="5">
    <source>
        <dbReference type="RuleBase" id="RU362124"/>
    </source>
</evidence>
<evidence type="ECO:0000259" key="6">
    <source>
        <dbReference type="PROSITE" id="PS00715"/>
    </source>
</evidence>
<dbReference type="SUPFAM" id="SSF88946">
    <property type="entry name" value="Sigma2 domain of RNA polymerase sigma factors"/>
    <property type="match status" value="1"/>
</dbReference>
<keyword evidence="3 5" id="KW-0238">DNA-binding</keyword>
<dbReference type="OrthoDB" id="9809557at2"/>
<dbReference type="PRINTS" id="PR00046">
    <property type="entry name" value="SIGMA70FCT"/>
</dbReference>
<dbReference type="InterPro" id="IPR007630">
    <property type="entry name" value="RNA_pol_sigma70_r4"/>
</dbReference>
<feature type="domain" description="RNA polymerase sigma-70" evidence="7">
    <location>
        <begin position="255"/>
        <end position="281"/>
    </location>
</feature>
<dbReference type="GO" id="GO:0003677">
    <property type="term" value="F:DNA binding"/>
    <property type="evidence" value="ECO:0007669"/>
    <property type="project" value="UniProtKB-KW"/>
</dbReference>
<dbReference type="KEGG" id="tpi:TREPR_1827"/>
<sequence length="295" mass="33523">MKLRAVNQNKTSKTISGVSFEEDSLGIYFKGMGSEKLLTAEQELELAKEVAEGNKTAKDKMIRANLRLVVFMAKKYRNCGLSLSELVQEGNIGLMRAVEKFDYRKGFRFSAYAGWWIYQGFTKAIAEKTRTIRLPSHVITRINKMKKGSSQLQEFLGRNPEDEEIAEHLGWTSKQLRVVKGFSRDAVSFDTPIGDEEGAGSLIDFIEDEKVSDPADTAIRTFLKEDLYTALSTLPAREQRVLELRFGLNDGCPLSLKEVGKREGLSRERIRQIEGMGLRHLRQPHRSRKLKAYIL</sequence>
<dbReference type="PANTHER" id="PTHR30603:SF47">
    <property type="entry name" value="RNA POLYMERASE SIGMA FACTOR SIGD, CHLOROPLASTIC"/>
    <property type="match status" value="1"/>
</dbReference>
<dbReference type="Proteomes" id="UP000009223">
    <property type="component" value="Chromosome"/>
</dbReference>
<dbReference type="EMBL" id="CP001843">
    <property type="protein sequence ID" value="AEF86489.1"/>
    <property type="molecule type" value="Genomic_DNA"/>
</dbReference>
<comment type="function">
    <text evidence="5">Sigma factors are initiation factors that promote the attachment of RNA polymerase to specific initiation sites and are then released.</text>
</comment>
<evidence type="ECO:0000313" key="9">
    <source>
        <dbReference type="Proteomes" id="UP000009223"/>
    </source>
</evidence>
<evidence type="ECO:0000256" key="1">
    <source>
        <dbReference type="ARBA" id="ARBA00023015"/>
    </source>
</evidence>
<evidence type="ECO:0000256" key="4">
    <source>
        <dbReference type="ARBA" id="ARBA00023163"/>
    </source>
</evidence>
<comment type="similarity">
    <text evidence="5">Belongs to the sigma-70 factor family.</text>
</comment>
<proteinExistence type="inferred from homology"/>
<accession>F5YLW8</accession>
<reference evidence="8 9" key="2">
    <citation type="journal article" date="2011" name="ISME J.">
        <title>RNA-seq reveals cooperative metabolic interactions between two termite-gut spirochete species in co-culture.</title>
        <authorList>
            <person name="Rosenthal A.Z."/>
            <person name="Matson E.G."/>
            <person name="Eldar A."/>
            <person name="Leadbetter J.R."/>
        </authorList>
    </citation>
    <scope>NUCLEOTIDE SEQUENCE [LARGE SCALE GENOMIC DNA]</scope>
    <source>
        <strain evidence="9">ATCC BAA-887 / DSM 12427 / ZAS-2</strain>
    </source>
</reference>
<dbReference type="CDD" id="cd06171">
    <property type="entry name" value="Sigma70_r4"/>
    <property type="match status" value="1"/>
</dbReference>
<evidence type="ECO:0000313" key="8">
    <source>
        <dbReference type="EMBL" id="AEF86489.1"/>
    </source>
</evidence>
<dbReference type="SUPFAM" id="SSF88659">
    <property type="entry name" value="Sigma3 and sigma4 domains of RNA polymerase sigma factors"/>
    <property type="match status" value="2"/>
</dbReference>
<dbReference type="STRING" id="545694.TREPR_1827"/>
<dbReference type="Pfam" id="PF04545">
    <property type="entry name" value="Sigma70_r4"/>
    <property type="match status" value="1"/>
</dbReference>
<dbReference type="Gene3D" id="1.10.601.10">
    <property type="entry name" value="RNA Polymerase Primary Sigma Factor"/>
    <property type="match status" value="1"/>
</dbReference>
<dbReference type="AlphaFoldDB" id="F5YLW8"/>
<dbReference type="RefSeq" id="WP_015708309.1">
    <property type="nucleotide sequence ID" value="NC_015578.1"/>
</dbReference>
<dbReference type="InterPro" id="IPR007627">
    <property type="entry name" value="RNA_pol_sigma70_r2"/>
</dbReference>
<dbReference type="Pfam" id="PF04542">
    <property type="entry name" value="Sigma70_r2"/>
    <property type="match status" value="1"/>
</dbReference>
<evidence type="ECO:0000259" key="7">
    <source>
        <dbReference type="PROSITE" id="PS00716"/>
    </source>
</evidence>
<dbReference type="PROSITE" id="PS00715">
    <property type="entry name" value="SIGMA70_1"/>
    <property type="match status" value="1"/>
</dbReference>
<reference evidence="9" key="1">
    <citation type="submission" date="2009-12" db="EMBL/GenBank/DDBJ databases">
        <title>Complete sequence of Treponema primitia strain ZAS-2.</title>
        <authorList>
            <person name="Tetu S.G."/>
            <person name="Matson E."/>
            <person name="Ren Q."/>
            <person name="Seshadri R."/>
            <person name="Elbourne L."/>
            <person name="Hassan K.A."/>
            <person name="Durkin A."/>
            <person name="Radune D."/>
            <person name="Mohamoud Y."/>
            <person name="Shay R."/>
            <person name="Jin S."/>
            <person name="Zhang X."/>
            <person name="Lucey K."/>
            <person name="Ballor N.R."/>
            <person name="Ottesen E."/>
            <person name="Rosenthal R."/>
            <person name="Allen A."/>
            <person name="Leadbetter J.R."/>
            <person name="Paulsen I.T."/>
        </authorList>
    </citation>
    <scope>NUCLEOTIDE SEQUENCE [LARGE SCALE GENOMIC DNA]</scope>
    <source>
        <strain evidence="9">ATCC BAA-887 / DSM 12427 / ZAS-2</strain>
    </source>
</reference>
<dbReference type="InterPro" id="IPR009042">
    <property type="entry name" value="RNA_pol_sigma70_r1_2"/>
</dbReference>
<dbReference type="InterPro" id="IPR013324">
    <property type="entry name" value="RNA_pol_sigma_r3/r4-like"/>
</dbReference>
<dbReference type="GO" id="GO:0016987">
    <property type="term" value="F:sigma factor activity"/>
    <property type="evidence" value="ECO:0007669"/>
    <property type="project" value="UniProtKB-KW"/>
</dbReference>
<protein>
    <recommendedName>
        <fullName evidence="5">RNA polymerase sigma factor</fullName>
    </recommendedName>
</protein>
<dbReference type="PROSITE" id="PS00716">
    <property type="entry name" value="SIGMA70_2"/>
    <property type="match status" value="1"/>
</dbReference>
<dbReference type="Pfam" id="PF00140">
    <property type="entry name" value="Sigma70_r1_2"/>
    <property type="match status" value="1"/>
</dbReference>
<feature type="domain" description="RNA polymerase sigma-70" evidence="6">
    <location>
        <begin position="85"/>
        <end position="98"/>
    </location>
</feature>
<dbReference type="InterPro" id="IPR000943">
    <property type="entry name" value="RNA_pol_sigma70"/>
</dbReference>
<gene>
    <name evidence="8" type="ordered locus">TREPR_1827</name>
</gene>
<dbReference type="GO" id="GO:0006352">
    <property type="term" value="P:DNA-templated transcription initiation"/>
    <property type="evidence" value="ECO:0007669"/>
    <property type="project" value="InterPro"/>
</dbReference>
<dbReference type="InterPro" id="IPR013325">
    <property type="entry name" value="RNA_pol_sigma_r2"/>
</dbReference>